<comment type="caution">
    <text evidence="2">The sequence shown here is derived from an EMBL/GenBank/DDBJ whole genome shotgun (WGS) entry which is preliminary data.</text>
</comment>
<dbReference type="AlphaFoldDB" id="A0A9P5MPJ7"/>
<evidence type="ECO:0000313" key="3">
    <source>
        <dbReference type="Proteomes" id="UP000759537"/>
    </source>
</evidence>
<proteinExistence type="predicted"/>
<keyword evidence="3" id="KW-1185">Reference proteome</keyword>
<feature type="region of interest" description="Disordered" evidence="1">
    <location>
        <begin position="114"/>
        <end position="156"/>
    </location>
</feature>
<evidence type="ECO:0000256" key="1">
    <source>
        <dbReference type="SAM" id="MobiDB-lite"/>
    </source>
</evidence>
<evidence type="ECO:0000313" key="2">
    <source>
        <dbReference type="EMBL" id="KAF8469375.1"/>
    </source>
</evidence>
<protein>
    <submittedName>
        <fullName evidence="2">Uncharacterized protein</fullName>
    </submittedName>
</protein>
<sequence length="233" mass="24870">MSLSEATSHPLCRYLPPPLPQLSQAPPPSTTAYAATSTNATCRSTVVVVAANMDPRLSPTTCWTLQSSRVAPTCTYHTADALVSRSWACPTVCSEAPVVVAALILIHVHKRRYPQRPPGDDEGCHTQTARAGPNSTSGRASGLDFSGGDGSGGNGNTGGMSQDFVALIALIEDIQNHLEIGQEVGDARFMLSRPTHLPLGITVTMPYNNHVKYPCTYVAFCLCLRSDDILYLV</sequence>
<reference evidence="2" key="2">
    <citation type="journal article" date="2020" name="Nat. Commun.">
        <title>Large-scale genome sequencing of mycorrhizal fungi provides insights into the early evolution of symbiotic traits.</title>
        <authorList>
            <person name="Miyauchi S."/>
            <person name="Kiss E."/>
            <person name="Kuo A."/>
            <person name="Drula E."/>
            <person name="Kohler A."/>
            <person name="Sanchez-Garcia M."/>
            <person name="Morin E."/>
            <person name="Andreopoulos B."/>
            <person name="Barry K.W."/>
            <person name="Bonito G."/>
            <person name="Buee M."/>
            <person name="Carver A."/>
            <person name="Chen C."/>
            <person name="Cichocki N."/>
            <person name="Clum A."/>
            <person name="Culley D."/>
            <person name="Crous P.W."/>
            <person name="Fauchery L."/>
            <person name="Girlanda M."/>
            <person name="Hayes R.D."/>
            <person name="Keri Z."/>
            <person name="LaButti K."/>
            <person name="Lipzen A."/>
            <person name="Lombard V."/>
            <person name="Magnuson J."/>
            <person name="Maillard F."/>
            <person name="Murat C."/>
            <person name="Nolan M."/>
            <person name="Ohm R.A."/>
            <person name="Pangilinan J."/>
            <person name="Pereira M.F."/>
            <person name="Perotto S."/>
            <person name="Peter M."/>
            <person name="Pfister S."/>
            <person name="Riley R."/>
            <person name="Sitrit Y."/>
            <person name="Stielow J.B."/>
            <person name="Szollosi G."/>
            <person name="Zifcakova L."/>
            <person name="Stursova M."/>
            <person name="Spatafora J.W."/>
            <person name="Tedersoo L."/>
            <person name="Vaario L.M."/>
            <person name="Yamada A."/>
            <person name="Yan M."/>
            <person name="Wang P."/>
            <person name="Xu J."/>
            <person name="Bruns T."/>
            <person name="Baldrian P."/>
            <person name="Vilgalys R."/>
            <person name="Dunand C."/>
            <person name="Henrissat B."/>
            <person name="Grigoriev I.V."/>
            <person name="Hibbett D."/>
            <person name="Nagy L.G."/>
            <person name="Martin F.M."/>
        </authorList>
    </citation>
    <scope>NUCLEOTIDE SEQUENCE</scope>
    <source>
        <strain evidence="2">Prilba</strain>
    </source>
</reference>
<name>A0A9P5MPJ7_9AGAM</name>
<feature type="compositionally biased region" description="Polar residues" evidence="1">
    <location>
        <begin position="125"/>
        <end position="139"/>
    </location>
</feature>
<organism evidence="2 3">
    <name type="scientific">Russula ochroleuca</name>
    <dbReference type="NCBI Taxonomy" id="152965"/>
    <lineage>
        <taxon>Eukaryota</taxon>
        <taxon>Fungi</taxon>
        <taxon>Dikarya</taxon>
        <taxon>Basidiomycota</taxon>
        <taxon>Agaricomycotina</taxon>
        <taxon>Agaricomycetes</taxon>
        <taxon>Russulales</taxon>
        <taxon>Russulaceae</taxon>
        <taxon>Russula</taxon>
    </lineage>
</organism>
<dbReference type="Proteomes" id="UP000759537">
    <property type="component" value="Unassembled WGS sequence"/>
</dbReference>
<gene>
    <name evidence="2" type="ORF">DFH94DRAFT_773354</name>
</gene>
<feature type="compositionally biased region" description="Gly residues" evidence="1">
    <location>
        <begin position="145"/>
        <end position="156"/>
    </location>
</feature>
<reference evidence="2" key="1">
    <citation type="submission" date="2019-10" db="EMBL/GenBank/DDBJ databases">
        <authorList>
            <consortium name="DOE Joint Genome Institute"/>
            <person name="Kuo A."/>
            <person name="Miyauchi S."/>
            <person name="Kiss E."/>
            <person name="Drula E."/>
            <person name="Kohler A."/>
            <person name="Sanchez-Garcia M."/>
            <person name="Andreopoulos B."/>
            <person name="Barry K.W."/>
            <person name="Bonito G."/>
            <person name="Buee M."/>
            <person name="Carver A."/>
            <person name="Chen C."/>
            <person name="Cichocki N."/>
            <person name="Clum A."/>
            <person name="Culley D."/>
            <person name="Crous P.W."/>
            <person name="Fauchery L."/>
            <person name="Girlanda M."/>
            <person name="Hayes R."/>
            <person name="Keri Z."/>
            <person name="LaButti K."/>
            <person name="Lipzen A."/>
            <person name="Lombard V."/>
            <person name="Magnuson J."/>
            <person name="Maillard F."/>
            <person name="Morin E."/>
            <person name="Murat C."/>
            <person name="Nolan M."/>
            <person name="Ohm R."/>
            <person name="Pangilinan J."/>
            <person name="Pereira M."/>
            <person name="Perotto S."/>
            <person name="Peter M."/>
            <person name="Riley R."/>
            <person name="Sitrit Y."/>
            <person name="Stielow B."/>
            <person name="Szollosi G."/>
            <person name="Zifcakova L."/>
            <person name="Stursova M."/>
            <person name="Spatafora J.W."/>
            <person name="Tedersoo L."/>
            <person name="Vaario L.-M."/>
            <person name="Yamada A."/>
            <person name="Yan M."/>
            <person name="Wang P."/>
            <person name="Xu J."/>
            <person name="Bruns T."/>
            <person name="Baldrian P."/>
            <person name="Vilgalys R."/>
            <person name="Henrissat B."/>
            <person name="Grigoriev I.V."/>
            <person name="Hibbett D."/>
            <person name="Nagy L.G."/>
            <person name="Martin F.M."/>
        </authorList>
    </citation>
    <scope>NUCLEOTIDE SEQUENCE</scope>
    <source>
        <strain evidence="2">Prilba</strain>
    </source>
</reference>
<accession>A0A9P5MPJ7</accession>
<dbReference type="EMBL" id="WHVB01000028">
    <property type="protein sequence ID" value="KAF8469375.1"/>
    <property type="molecule type" value="Genomic_DNA"/>
</dbReference>